<keyword evidence="1" id="KW-1185">Reference proteome</keyword>
<evidence type="ECO:0000313" key="2">
    <source>
        <dbReference type="WBParaSite" id="PSU_v2.g19731.t1"/>
    </source>
</evidence>
<dbReference type="WBParaSite" id="PSU_v2.g19731.t1">
    <property type="protein sequence ID" value="PSU_v2.g19731.t1"/>
    <property type="gene ID" value="PSU_v2.g19731"/>
</dbReference>
<protein>
    <submittedName>
        <fullName evidence="2">Uncharacterized protein</fullName>
    </submittedName>
</protein>
<name>A0A914YK72_9BILA</name>
<reference evidence="2" key="1">
    <citation type="submission" date="2022-11" db="UniProtKB">
        <authorList>
            <consortium name="WormBaseParasite"/>
        </authorList>
    </citation>
    <scope>IDENTIFICATION</scope>
</reference>
<organism evidence="1 2">
    <name type="scientific">Panagrolaimus superbus</name>
    <dbReference type="NCBI Taxonomy" id="310955"/>
    <lineage>
        <taxon>Eukaryota</taxon>
        <taxon>Metazoa</taxon>
        <taxon>Ecdysozoa</taxon>
        <taxon>Nematoda</taxon>
        <taxon>Chromadorea</taxon>
        <taxon>Rhabditida</taxon>
        <taxon>Tylenchina</taxon>
        <taxon>Panagrolaimomorpha</taxon>
        <taxon>Panagrolaimoidea</taxon>
        <taxon>Panagrolaimidae</taxon>
        <taxon>Panagrolaimus</taxon>
    </lineage>
</organism>
<sequence>MDQSFASESSAAFEDTTIPFEDFTTDIMECEKEITKEISLELPDSSAEAVFVYPQTQKIVCDPLVTKAISKKKVFIETTFKASKQRERIKHTVPIKSKAKVKARIVVSSKTKSVDFEFKKSCQKKNC</sequence>
<proteinExistence type="predicted"/>
<accession>A0A914YK72</accession>
<dbReference type="AlphaFoldDB" id="A0A914YK72"/>
<dbReference type="Proteomes" id="UP000887577">
    <property type="component" value="Unplaced"/>
</dbReference>
<evidence type="ECO:0000313" key="1">
    <source>
        <dbReference type="Proteomes" id="UP000887577"/>
    </source>
</evidence>